<keyword evidence="1" id="KW-0812">Transmembrane</keyword>
<dbReference type="AlphaFoldDB" id="A0AAW7PPK2"/>
<dbReference type="RefSeq" id="WP_237937617.1">
    <property type="nucleotide sequence ID" value="NZ_CP183410.1"/>
</dbReference>
<accession>A0AAW7PPK2</accession>
<comment type="caution">
    <text evidence="2">The sequence shown here is derived from an EMBL/GenBank/DDBJ whole genome shotgun (WGS) entry which is preliminary data.</text>
</comment>
<keyword evidence="1" id="KW-1133">Transmembrane helix</keyword>
<evidence type="ECO:0000313" key="2">
    <source>
        <dbReference type="EMBL" id="MDN5063237.1"/>
    </source>
</evidence>
<keyword evidence="1" id="KW-0472">Membrane</keyword>
<evidence type="ECO:0000256" key="1">
    <source>
        <dbReference type="SAM" id="Phobius"/>
    </source>
</evidence>
<name>A0AAW7PPK2_9BACT</name>
<dbReference type="Proteomes" id="UP001171529">
    <property type="component" value="Unassembled WGS sequence"/>
</dbReference>
<evidence type="ECO:0000313" key="3">
    <source>
        <dbReference type="Proteomes" id="UP001171529"/>
    </source>
</evidence>
<feature type="transmembrane region" description="Helical" evidence="1">
    <location>
        <begin position="12"/>
        <end position="29"/>
    </location>
</feature>
<reference evidence="2" key="1">
    <citation type="submission" date="2022-12" db="EMBL/GenBank/DDBJ databases">
        <authorList>
            <person name="Uljanovas D."/>
        </authorList>
    </citation>
    <scope>NUCLEOTIDE SEQUENCE</scope>
    <source>
        <strain evidence="2">RCM39</strain>
    </source>
</reference>
<evidence type="ECO:0008006" key="4">
    <source>
        <dbReference type="Google" id="ProtNLM"/>
    </source>
</evidence>
<gene>
    <name evidence="2" type="ORF">O8C91_03410</name>
</gene>
<reference evidence="2" key="2">
    <citation type="journal article" date="2023" name="Microorganisms">
        <title>Genomic Characterization of Arcobacter butzleri Strains Isolated from Various Sources in Lithuania.</title>
        <authorList>
            <person name="Uljanovas D."/>
            <person name="Golz G."/>
            <person name="Fleischmann S."/>
            <person name="Kudirkiene E."/>
            <person name="Kasetiene N."/>
            <person name="Grineviciene A."/>
            <person name="Tamuleviciene E."/>
            <person name="Aksomaitiene J."/>
            <person name="Alter T."/>
            <person name="Malakauskas M."/>
        </authorList>
    </citation>
    <scope>NUCLEOTIDE SEQUENCE</scope>
    <source>
        <strain evidence="2">RCM39</strain>
    </source>
</reference>
<dbReference type="EMBL" id="JAPZDC010000002">
    <property type="protein sequence ID" value="MDN5063237.1"/>
    <property type="molecule type" value="Genomic_DNA"/>
</dbReference>
<sequence>MNVLSFFNFTDIVSSSIAGLIIVIIIFFYKEKISSITDCSGLWYVKTITKETAYNPYRDMVLIYKMVVLQKGQDLEGTIEKIYENTSKNVSKEYIGKDRIRSKFKGYIERNYFGADKIYIHIIEKGTKRESTSFYKVINRCNHFFEGEFISTAGDSKGSCVWQRTPFL</sequence>
<proteinExistence type="predicted"/>
<protein>
    <recommendedName>
        <fullName evidence="4">SMODS-associating 2TM beta-strand rich effector domain-containing protein</fullName>
    </recommendedName>
</protein>
<organism evidence="2 3">
    <name type="scientific">Aliarcobacter butzleri</name>
    <dbReference type="NCBI Taxonomy" id="28197"/>
    <lineage>
        <taxon>Bacteria</taxon>
        <taxon>Pseudomonadati</taxon>
        <taxon>Campylobacterota</taxon>
        <taxon>Epsilonproteobacteria</taxon>
        <taxon>Campylobacterales</taxon>
        <taxon>Arcobacteraceae</taxon>
        <taxon>Aliarcobacter</taxon>
    </lineage>
</organism>